<evidence type="ECO:0000256" key="6">
    <source>
        <dbReference type="ARBA" id="ARBA00022989"/>
    </source>
</evidence>
<evidence type="ECO:0000313" key="15">
    <source>
        <dbReference type="EMBL" id="TRY67870.1"/>
    </source>
</evidence>
<feature type="transmembrane region" description="Helical" evidence="14">
    <location>
        <begin position="294"/>
        <end position="315"/>
    </location>
</feature>
<evidence type="ECO:0000256" key="10">
    <source>
        <dbReference type="ARBA" id="ARBA00023173"/>
    </source>
</evidence>
<feature type="compositionally biased region" description="Basic and acidic residues" evidence="13">
    <location>
        <begin position="702"/>
        <end position="713"/>
    </location>
</feature>
<feature type="transmembrane region" description="Helical" evidence="14">
    <location>
        <begin position="340"/>
        <end position="362"/>
    </location>
</feature>
<dbReference type="FunFam" id="1.10.3080.10:FF:000003">
    <property type="entry name" value="Chloride channel 2"/>
    <property type="match status" value="1"/>
</dbReference>
<feature type="compositionally biased region" description="Acidic residues" evidence="13">
    <location>
        <begin position="991"/>
        <end position="1003"/>
    </location>
</feature>
<keyword evidence="11" id="KW-0868">Chloride</keyword>
<keyword evidence="7" id="KW-0406">Ion transport</keyword>
<feature type="transmembrane region" description="Helical" evidence="14">
    <location>
        <begin position="547"/>
        <end position="567"/>
    </location>
</feature>
<dbReference type="InterPro" id="IPR014743">
    <property type="entry name" value="Cl-channel_core"/>
</dbReference>
<feature type="compositionally biased region" description="Polar residues" evidence="13">
    <location>
        <begin position="970"/>
        <end position="982"/>
    </location>
</feature>
<keyword evidence="3 14" id="KW-0812">Transmembrane</keyword>
<dbReference type="Gene3D" id="3.10.580.10">
    <property type="entry name" value="CBS-domain"/>
    <property type="match status" value="2"/>
</dbReference>
<feature type="transmembrane region" description="Helical" evidence="14">
    <location>
        <begin position="110"/>
        <end position="129"/>
    </location>
</feature>
<dbReference type="InterPro" id="IPR046342">
    <property type="entry name" value="CBS_dom_sf"/>
</dbReference>
<dbReference type="OMA" id="ACFMFNN"/>
<protein>
    <submittedName>
        <fullName evidence="15">Uncharacterized protein</fullName>
    </submittedName>
</protein>
<keyword evidence="5" id="KW-0851">Voltage-gated channel</keyword>
<dbReference type="STRING" id="6832.A0A553NR37"/>
<keyword evidence="10" id="KW-0869">Chloride channel</keyword>
<gene>
    <name evidence="15" type="ORF">TCAL_08020</name>
</gene>
<comment type="subcellular location">
    <subcellularLocation>
        <location evidence="1">Membrane</location>
        <topology evidence="1">Multi-pass membrane protein</topology>
    </subcellularLocation>
</comment>
<organism evidence="15 16">
    <name type="scientific">Tigriopus californicus</name>
    <name type="common">Marine copepod</name>
    <dbReference type="NCBI Taxonomy" id="6832"/>
    <lineage>
        <taxon>Eukaryota</taxon>
        <taxon>Metazoa</taxon>
        <taxon>Ecdysozoa</taxon>
        <taxon>Arthropoda</taxon>
        <taxon>Crustacea</taxon>
        <taxon>Multicrustacea</taxon>
        <taxon>Hexanauplia</taxon>
        <taxon>Copepoda</taxon>
        <taxon>Harpacticoida</taxon>
        <taxon>Harpacticidae</taxon>
        <taxon>Tigriopus</taxon>
    </lineage>
</organism>
<keyword evidence="9 14" id="KW-0472">Membrane</keyword>
<keyword evidence="4" id="KW-0677">Repeat</keyword>
<evidence type="ECO:0000256" key="11">
    <source>
        <dbReference type="ARBA" id="ARBA00023214"/>
    </source>
</evidence>
<dbReference type="SUPFAM" id="SSF54631">
    <property type="entry name" value="CBS-domain pair"/>
    <property type="match status" value="1"/>
</dbReference>
<keyword evidence="12" id="KW-0407">Ion channel</keyword>
<feature type="transmembrane region" description="Helical" evidence="14">
    <location>
        <begin position="383"/>
        <end position="402"/>
    </location>
</feature>
<keyword evidence="6 14" id="KW-1133">Transmembrane helix</keyword>
<reference evidence="15 16" key="1">
    <citation type="journal article" date="2018" name="Nat. Ecol. Evol.">
        <title>Genomic signatures of mitonuclear coevolution across populations of Tigriopus californicus.</title>
        <authorList>
            <person name="Barreto F.S."/>
            <person name="Watson E.T."/>
            <person name="Lima T.G."/>
            <person name="Willett C.S."/>
            <person name="Edmands S."/>
            <person name="Li W."/>
            <person name="Burton R.S."/>
        </authorList>
    </citation>
    <scope>NUCLEOTIDE SEQUENCE [LARGE SCALE GENOMIC DNA]</scope>
    <source>
        <strain evidence="15 16">San Diego</strain>
    </source>
</reference>
<feature type="transmembrane region" description="Helical" evidence="14">
    <location>
        <begin position="259"/>
        <end position="282"/>
    </location>
</feature>
<dbReference type="SUPFAM" id="SSF81340">
    <property type="entry name" value="Clc chloride channel"/>
    <property type="match status" value="1"/>
</dbReference>
<dbReference type="InterPro" id="IPR050970">
    <property type="entry name" value="Cl_channel_volt-gated"/>
</dbReference>
<feature type="region of interest" description="Disordered" evidence="13">
    <location>
        <begin position="955"/>
        <end position="1003"/>
    </location>
</feature>
<dbReference type="GO" id="GO:0005886">
    <property type="term" value="C:plasma membrane"/>
    <property type="evidence" value="ECO:0007669"/>
    <property type="project" value="TreeGrafter"/>
</dbReference>
<keyword evidence="16" id="KW-1185">Reference proteome</keyword>
<dbReference type="PANTHER" id="PTHR45720">
    <property type="entry name" value="CHLORIDE CHANNEL PROTEIN 2"/>
    <property type="match status" value="1"/>
</dbReference>
<dbReference type="GO" id="GO:0034707">
    <property type="term" value="C:chloride channel complex"/>
    <property type="evidence" value="ECO:0007669"/>
    <property type="project" value="UniProtKB-KW"/>
</dbReference>
<dbReference type="CDD" id="cd03683">
    <property type="entry name" value="ClC_1_like"/>
    <property type="match status" value="1"/>
</dbReference>
<dbReference type="GO" id="GO:0005247">
    <property type="term" value="F:voltage-gated chloride channel activity"/>
    <property type="evidence" value="ECO:0007669"/>
    <property type="project" value="TreeGrafter"/>
</dbReference>
<evidence type="ECO:0000256" key="5">
    <source>
        <dbReference type="ARBA" id="ARBA00022882"/>
    </source>
</evidence>
<sequence>MAQDTLHLPRALGGSNYGSDVDEDDDRAEMGYQQTLMYGRYSKTLGEYAKDQAKLQAKRQRFDERRRKKESAKRVRELTGDKKRGSCYSSVARFVTWFWKNTFAKIGEDWVFLAALGIIMAVVSFIMDYGISKCNKSRLWLYRYLGDHVILQFVAWTGLPVFLILFAAGFVNVMSPQAIGSGIPEMKTILRGVVLKEYLSGKTLIAKAVGLTATLGSGMPLGKEGPFVHIASIVATSLSKLVTSFQGIYANESRNSEMLAAACAVGVACCFGSPIGGVLFSIEVTSVYFAVRNYWRGFFSAVCGAMTFRLIAIWFDKEDTIVAVFPTGFDPSFPYDPQELFVYSVIGVVCGLGGSLYVYLHRRYVLWMRGNKKLTKFLQKNRFIYPFFIAFMITAITFPPFLGQFQAADVSTHDQVHILFSNYTWSKNPDEMSVDEWDHVKHWLTPYTGIFMNLVIYIISTFFLSILAATLPVPTGVLIPAFKVGAAFGRLMGEAMHVWFPEGVRYGGVISYVVPGGYATVGAAAFSGAVTHTISISVIVFEMTGQITHCIPVLIAVLIANAIASLLQPSCYDSIIMIKKLPYLPDILPSGSNAYNLTVDDFMLRDIKYIWYGMTYKDLRAILKENRKLKGFPLVDNPKQMILLGSIQRTELIAAIETNIAKDKRMRVAALRYDEQLHKWKNTALKRRDDEHRRAQANIDQEVQKPKTSDAKPKPQRRPSRFEVTTEGGSVFVPDSKAGIPEVKETVSPVKAFGSNLDPNSPAMRALQQLSAKPKKSILKKSNSYTIHAFGLPGMPDTRGRTSTLPHDRRDNLDEPSNDTNYQTVTGAENRFKKSLGNIQNLFKRPSQLNIMGSRLGDIGGGGFQGKTPSYMMDMSLEEQRKWEEEQMLAPVKFEEIHIDAAPFQLVEKTTLLKVHSLFSMLGVNHAYVTVIGKLIGVVGLKELRKAIEDANSGQSALANPATPMAKANPVNNPNSQRTVDSMESAFSRDDLEEASDDELLKK</sequence>
<evidence type="ECO:0000256" key="4">
    <source>
        <dbReference type="ARBA" id="ARBA00022737"/>
    </source>
</evidence>
<dbReference type="PRINTS" id="PR00762">
    <property type="entry name" value="CLCHANNEL"/>
</dbReference>
<feature type="transmembrane region" description="Helical" evidence="14">
    <location>
        <begin position="450"/>
        <end position="469"/>
    </location>
</feature>
<dbReference type="PANTHER" id="PTHR45720:SF10">
    <property type="entry name" value="CHLORIDE CHANNEL PROTEIN 2"/>
    <property type="match status" value="1"/>
</dbReference>
<accession>A0A553NR37</accession>
<comment type="caution">
    <text evidence="15">The sequence shown here is derived from an EMBL/GenBank/DDBJ whole genome shotgun (WGS) entry which is preliminary data.</text>
</comment>
<dbReference type="OrthoDB" id="4564at2759"/>
<feature type="transmembrane region" description="Helical" evidence="14">
    <location>
        <begin position="149"/>
        <end position="171"/>
    </location>
</feature>
<evidence type="ECO:0000256" key="3">
    <source>
        <dbReference type="ARBA" id="ARBA00022692"/>
    </source>
</evidence>
<feature type="region of interest" description="Disordered" evidence="13">
    <location>
        <begin position="684"/>
        <end position="736"/>
    </location>
</feature>
<feature type="transmembrane region" description="Helical" evidence="14">
    <location>
        <begin position="481"/>
        <end position="500"/>
    </location>
</feature>
<evidence type="ECO:0000313" key="16">
    <source>
        <dbReference type="Proteomes" id="UP000318571"/>
    </source>
</evidence>
<evidence type="ECO:0000256" key="8">
    <source>
        <dbReference type="ARBA" id="ARBA00023122"/>
    </source>
</evidence>
<dbReference type="AlphaFoldDB" id="A0A553NR37"/>
<evidence type="ECO:0000256" key="9">
    <source>
        <dbReference type="ARBA" id="ARBA00023136"/>
    </source>
</evidence>
<dbReference type="Proteomes" id="UP000318571">
    <property type="component" value="Chromosome 4"/>
</dbReference>
<feature type="region of interest" description="Disordered" evidence="13">
    <location>
        <begin position="790"/>
        <end position="821"/>
    </location>
</feature>
<evidence type="ECO:0000256" key="2">
    <source>
        <dbReference type="ARBA" id="ARBA00022448"/>
    </source>
</evidence>
<dbReference type="FunFam" id="3.10.580.10:FF:000032">
    <property type="entry name" value="Chloride channel protein"/>
    <property type="match status" value="1"/>
</dbReference>
<proteinExistence type="predicted"/>
<evidence type="ECO:0000256" key="13">
    <source>
        <dbReference type="SAM" id="MobiDB-lite"/>
    </source>
</evidence>
<keyword evidence="8" id="KW-0129">CBS domain</keyword>
<dbReference type="InterPro" id="IPR001807">
    <property type="entry name" value="ClC"/>
</dbReference>
<dbReference type="Gene3D" id="1.10.3080.10">
    <property type="entry name" value="Clc chloride channel"/>
    <property type="match status" value="1"/>
</dbReference>
<evidence type="ECO:0000256" key="12">
    <source>
        <dbReference type="ARBA" id="ARBA00023303"/>
    </source>
</evidence>
<evidence type="ECO:0000256" key="14">
    <source>
        <dbReference type="SAM" id="Phobius"/>
    </source>
</evidence>
<dbReference type="Pfam" id="PF00654">
    <property type="entry name" value="Voltage_CLC"/>
    <property type="match status" value="1"/>
</dbReference>
<dbReference type="EMBL" id="VCGU01000011">
    <property type="protein sequence ID" value="TRY67870.1"/>
    <property type="molecule type" value="Genomic_DNA"/>
</dbReference>
<keyword evidence="2" id="KW-0813">Transport</keyword>
<name>A0A553NR37_TIGCA</name>
<evidence type="ECO:0000256" key="1">
    <source>
        <dbReference type="ARBA" id="ARBA00004141"/>
    </source>
</evidence>
<evidence type="ECO:0000256" key="7">
    <source>
        <dbReference type="ARBA" id="ARBA00023065"/>
    </source>
</evidence>